<evidence type="ECO:0000256" key="10">
    <source>
        <dbReference type="ARBA" id="ARBA00023102"/>
    </source>
</evidence>
<comment type="catalytic activity">
    <reaction evidence="11 12">
        <text>L-histidinol phosphate + 2-oxoglutarate = 3-(imidazol-4-yl)-2-oxopropyl phosphate + L-glutamate</text>
        <dbReference type="Rhea" id="RHEA:23744"/>
        <dbReference type="ChEBI" id="CHEBI:16810"/>
        <dbReference type="ChEBI" id="CHEBI:29985"/>
        <dbReference type="ChEBI" id="CHEBI:57766"/>
        <dbReference type="ChEBI" id="CHEBI:57980"/>
        <dbReference type="EC" id="2.6.1.9"/>
    </reaction>
</comment>
<dbReference type="STRING" id="1434700.SAMN06296427_102365"/>
<dbReference type="Gene3D" id="3.40.640.10">
    <property type="entry name" value="Type I PLP-dependent aspartate aminotransferase-like (Major domain)"/>
    <property type="match status" value="1"/>
</dbReference>
<evidence type="ECO:0000256" key="12">
    <source>
        <dbReference type="HAMAP-Rule" id="MF_01023"/>
    </source>
</evidence>
<dbReference type="HAMAP" id="MF_01023">
    <property type="entry name" value="HisC_aminotrans_2"/>
    <property type="match status" value="1"/>
</dbReference>
<dbReference type="CDD" id="cd00609">
    <property type="entry name" value="AAT_like"/>
    <property type="match status" value="1"/>
</dbReference>
<feature type="domain" description="Aminotransferase class I/classII large" evidence="13">
    <location>
        <begin position="44"/>
        <end position="338"/>
    </location>
</feature>
<dbReference type="InterPro" id="IPR004839">
    <property type="entry name" value="Aminotransferase_I/II_large"/>
</dbReference>
<dbReference type="Gene3D" id="3.90.1150.10">
    <property type="entry name" value="Aspartate Aminotransferase, domain 1"/>
    <property type="match status" value="1"/>
</dbReference>
<dbReference type="AlphaFoldDB" id="A0A1W1ZBU1"/>
<evidence type="ECO:0000256" key="5">
    <source>
        <dbReference type="ARBA" id="ARBA00011738"/>
    </source>
</evidence>
<comment type="similarity">
    <text evidence="4 12">Belongs to the class-II pyridoxal-phosphate-dependent aminotransferase family. Histidinol-phosphate aminotransferase subfamily.</text>
</comment>
<evidence type="ECO:0000256" key="2">
    <source>
        <dbReference type="ARBA" id="ARBA00005011"/>
    </source>
</evidence>
<evidence type="ECO:0000259" key="13">
    <source>
        <dbReference type="Pfam" id="PF00155"/>
    </source>
</evidence>
<evidence type="ECO:0000256" key="8">
    <source>
        <dbReference type="ARBA" id="ARBA00022679"/>
    </source>
</evidence>
<dbReference type="InterPro" id="IPR015421">
    <property type="entry name" value="PyrdxlP-dep_Trfase_major"/>
</dbReference>
<name>A0A1W1ZBU1_9FLAO</name>
<reference evidence="14 15" key="1">
    <citation type="submission" date="2017-04" db="EMBL/GenBank/DDBJ databases">
        <authorList>
            <person name="Afonso C.L."/>
            <person name="Miller P.J."/>
            <person name="Scott M.A."/>
            <person name="Spackman E."/>
            <person name="Goraichik I."/>
            <person name="Dimitrov K.M."/>
            <person name="Suarez D.L."/>
            <person name="Swayne D.E."/>
        </authorList>
    </citation>
    <scope>NUCLEOTIDE SEQUENCE [LARGE SCALE GENOMIC DNA]</scope>
    <source>
        <strain evidence="14 15">CGMCC 1.12708</strain>
    </source>
</reference>
<evidence type="ECO:0000256" key="9">
    <source>
        <dbReference type="ARBA" id="ARBA00022898"/>
    </source>
</evidence>
<evidence type="ECO:0000256" key="7">
    <source>
        <dbReference type="ARBA" id="ARBA00022605"/>
    </source>
</evidence>
<keyword evidence="15" id="KW-1185">Reference proteome</keyword>
<dbReference type="Proteomes" id="UP000192393">
    <property type="component" value="Unassembled WGS sequence"/>
</dbReference>
<keyword evidence="7 12" id="KW-0028">Amino-acid biosynthesis</keyword>
<evidence type="ECO:0000256" key="11">
    <source>
        <dbReference type="ARBA" id="ARBA00047481"/>
    </source>
</evidence>
<feature type="modified residue" description="N6-(pyridoxal phosphate)lysine" evidence="12">
    <location>
        <position position="206"/>
    </location>
</feature>
<dbReference type="GO" id="GO:0000105">
    <property type="term" value="P:L-histidine biosynthetic process"/>
    <property type="evidence" value="ECO:0007669"/>
    <property type="project" value="UniProtKB-UniRule"/>
</dbReference>
<dbReference type="EC" id="2.6.1.9" evidence="12"/>
<keyword evidence="6 12" id="KW-0032">Aminotransferase</keyword>
<comment type="cofactor">
    <cofactor evidence="1 12">
        <name>pyridoxal 5'-phosphate</name>
        <dbReference type="ChEBI" id="CHEBI:597326"/>
    </cofactor>
</comment>
<dbReference type="SUPFAM" id="SSF53383">
    <property type="entry name" value="PLP-dependent transferases"/>
    <property type="match status" value="1"/>
</dbReference>
<gene>
    <name evidence="12" type="primary">hisC</name>
    <name evidence="14" type="ORF">SAMN06296427_102365</name>
</gene>
<dbReference type="GO" id="GO:0030170">
    <property type="term" value="F:pyridoxal phosphate binding"/>
    <property type="evidence" value="ECO:0007669"/>
    <property type="project" value="InterPro"/>
</dbReference>
<dbReference type="InterPro" id="IPR015424">
    <property type="entry name" value="PyrdxlP-dep_Trfase"/>
</dbReference>
<dbReference type="GO" id="GO:0004400">
    <property type="term" value="F:histidinol-phosphate transaminase activity"/>
    <property type="evidence" value="ECO:0007669"/>
    <property type="project" value="UniProtKB-UniRule"/>
</dbReference>
<protein>
    <recommendedName>
        <fullName evidence="12">Histidinol-phosphate aminotransferase</fullName>
        <ecNumber evidence="12">2.6.1.9</ecNumber>
    </recommendedName>
    <alternativeName>
        <fullName evidence="12">Imidazole acetol-phosphate transaminase</fullName>
    </alternativeName>
</protein>
<comment type="pathway">
    <text evidence="2 12">Amino-acid biosynthesis; L-histidine biosynthesis; L-histidine from 5-phospho-alpha-D-ribose 1-diphosphate: step 7/9.</text>
</comment>
<evidence type="ECO:0000256" key="4">
    <source>
        <dbReference type="ARBA" id="ARBA00007970"/>
    </source>
</evidence>
<dbReference type="PANTHER" id="PTHR42885">
    <property type="entry name" value="HISTIDINOL-PHOSPHATE AMINOTRANSFERASE-RELATED"/>
    <property type="match status" value="1"/>
</dbReference>
<dbReference type="InterPro" id="IPR001917">
    <property type="entry name" value="Aminotrans_II_pyridoxalP_BS"/>
</dbReference>
<keyword evidence="10 12" id="KW-0368">Histidine biosynthesis</keyword>
<dbReference type="PANTHER" id="PTHR42885:SF2">
    <property type="entry name" value="HISTIDINOL-PHOSPHATE AMINOTRANSFERASE"/>
    <property type="match status" value="1"/>
</dbReference>
<comment type="pathway">
    <text evidence="3">Lipid metabolism.</text>
</comment>
<dbReference type="EMBL" id="FWXS01000002">
    <property type="protein sequence ID" value="SMC45875.1"/>
    <property type="molecule type" value="Genomic_DNA"/>
</dbReference>
<dbReference type="NCBIfam" id="TIGR01141">
    <property type="entry name" value="hisC"/>
    <property type="match status" value="1"/>
</dbReference>
<dbReference type="InterPro" id="IPR015422">
    <property type="entry name" value="PyrdxlP-dep_Trfase_small"/>
</dbReference>
<evidence type="ECO:0000256" key="6">
    <source>
        <dbReference type="ARBA" id="ARBA00022576"/>
    </source>
</evidence>
<evidence type="ECO:0000313" key="15">
    <source>
        <dbReference type="Proteomes" id="UP000192393"/>
    </source>
</evidence>
<evidence type="ECO:0000256" key="1">
    <source>
        <dbReference type="ARBA" id="ARBA00001933"/>
    </source>
</evidence>
<sequence>MNSKIKRLLRKNIFELSPYSSAREEYVGKEGIFLDANENPYGIYNRYPDPYQNQLKQKLAEIKKCKSNQIFIGNGSDEVIDLAFRIFCEPYQDTALTFAPTYGMYQVSADINAVELIQIPLNKNFQIDRKTVENCLKDENLKLIFICSPNNPTGNLLNTDDIEFILQKFSGIVIIDEAYIDFAAQNSFIEKLNIYPNLIVSQTLSKAWGLAGIRLGVAYMNEEILAFYNKVKSPYNISSINQEMTLKYLNQQEEFNSKLNEILFERTKLINELNHLNLVKKVYPTDANFILMEVKNADELYKKLIEKQIIIRNRNSVIPKCLRITVGTPEENQKLITELKVIDNG</sequence>
<proteinExistence type="inferred from homology"/>
<keyword evidence="8 12" id="KW-0808">Transferase</keyword>
<organism evidence="14 15">
    <name type="scientific">Moheibacter sediminis</name>
    <dbReference type="NCBI Taxonomy" id="1434700"/>
    <lineage>
        <taxon>Bacteria</taxon>
        <taxon>Pseudomonadati</taxon>
        <taxon>Bacteroidota</taxon>
        <taxon>Flavobacteriia</taxon>
        <taxon>Flavobacteriales</taxon>
        <taxon>Weeksellaceae</taxon>
        <taxon>Moheibacter</taxon>
    </lineage>
</organism>
<dbReference type="PROSITE" id="PS00599">
    <property type="entry name" value="AA_TRANSFER_CLASS_2"/>
    <property type="match status" value="1"/>
</dbReference>
<dbReference type="UniPathway" id="UPA00031">
    <property type="reaction ID" value="UER00012"/>
</dbReference>
<keyword evidence="9 12" id="KW-0663">Pyridoxal phosphate</keyword>
<dbReference type="InterPro" id="IPR005861">
    <property type="entry name" value="HisP_aminotrans"/>
</dbReference>
<dbReference type="Pfam" id="PF00155">
    <property type="entry name" value="Aminotran_1_2"/>
    <property type="match status" value="1"/>
</dbReference>
<evidence type="ECO:0000313" key="14">
    <source>
        <dbReference type="EMBL" id="SMC45875.1"/>
    </source>
</evidence>
<accession>A0A1W1ZBU1</accession>
<comment type="subunit">
    <text evidence="5 12">Homodimer.</text>
</comment>
<evidence type="ECO:0000256" key="3">
    <source>
        <dbReference type="ARBA" id="ARBA00005189"/>
    </source>
</evidence>